<dbReference type="Proteomes" id="UP000028999">
    <property type="component" value="Unassembled WGS sequence"/>
</dbReference>
<evidence type="ECO:0000259" key="1">
    <source>
        <dbReference type="Pfam" id="PF13456"/>
    </source>
</evidence>
<reference evidence="2" key="3">
    <citation type="submission" date="2021-01" db="EMBL/GenBank/DDBJ databases">
        <authorList>
            <consortium name="Genoscope - CEA"/>
            <person name="William W."/>
        </authorList>
    </citation>
    <scope>NUCLEOTIDE SEQUENCE</scope>
</reference>
<evidence type="ECO:0000313" key="4">
    <source>
        <dbReference type="Proteomes" id="UP000028999"/>
    </source>
</evidence>
<dbReference type="EMBL" id="HG994366">
    <property type="protein sequence ID" value="CAF1913322.1"/>
    <property type="molecule type" value="Genomic_DNA"/>
</dbReference>
<evidence type="ECO:0000313" key="3">
    <source>
        <dbReference type="EMBL" id="CDY40899.1"/>
    </source>
</evidence>
<reference evidence="3" key="2">
    <citation type="submission" date="2014-06" db="EMBL/GenBank/DDBJ databases">
        <authorList>
            <person name="Genoscope - CEA"/>
        </authorList>
    </citation>
    <scope>NUCLEOTIDE SEQUENCE</scope>
</reference>
<dbReference type="PaxDb" id="3708-A0A078HU60"/>
<protein>
    <submittedName>
        <fullName evidence="2">(rape) hypothetical protein</fullName>
    </submittedName>
    <submittedName>
        <fullName evidence="3">BnaCnng09900D protein</fullName>
    </submittedName>
</protein>
<keyword evidence="4" id="KW-1185">Reference proteome</keyword>
<dbReference type="AlphaFoldDB" id="A0A078HU60"/>
<proteinExistence type="predicted"/>
<dbReference type="GO" id="GO:0004523">
    <property type="term" value="F:RNA-DNA hybrid ribonuclease activity"/>
    <property type="evidence" value="ECO:0007669"/>
    <property type="project" value="InterPro"/>
</dbReference>
<dbReference type="GO" id="GO:0003676">
    <property type="term" value="F:nucleic acid binding"/>
    <property type="evidence" value="ECO:0007669"/>
    <property type="project" value="InterPro"/>
</dbReference>
<dbReference type="Proteomes" id="UP001295469">
    <property type="component" value="Chromosome C02"/>
</dbReference>
<name>A0A078HU60_BRANA</name>
<dbReference type="InterPro" id="IPR002156">
    <property type="entry name" value="RNaseH_domain"/>
</dbReference>
<dbReference type="Pfam" id="PF13456">
    <property type="entry name" value="RVT_3"/>
    <property type="match status" value="1"/>
</dbReference>
<organism evidence="3 4">
    <name type="scientific">Brassica napus</name>
    <name type="common">Rape</name>
    <dbReference type="NCBI Taxonomy" id="3708"/>
    <lineage>
        <taxon>Eukaryota</taxon>
        <taxon>Viridiplantae</taxon>
        <taxon>Streptophyta</taxon>
        <taxon>Embryophyta</taxon>
        <taxon>Tracheophyta</taxon>
        <taxon>Spermatophyta</taxon>
        <taxon>Magnoliopsida</taxon>
        <taxon>eudicotyledons</taxon>
        <taxon>Gunneridae</taxon>
        <taxon>Pentapetalae</taxon>
        <taxon>rosids</taxon>
        <taxon>malvids</taxon>
        <taxon>Brassicales</taxon>
        <taxon>Brassicaceae</taxon>
        <taxon>Brassiceae</taxon>
        <taxon>Brassica</taxon>
    </lineage>
</organism>
<dbReference type="EMBL" id="LK032483">
    <property type="protein sequence ID" value="CDY40899.1"/>
    <property type="molecule type" value="Genomic_DNA"/>
</dbReference>
<sequence>MGWIIKTAAGEVLCRGSSNRSHVCSALMAEALALRETLKKAQELNL</sequence>
<feature type="domain" description="RNase H type-1" evidence="1">
    <location>
        <begin position="1"/>
        <end position="45"/>
    </location>
</feature>
<dbReference type="Gramene" id="CDY40899">
    <property type="protein sequence ID" value="CDY40899"/>
    <property type="gene ID" value="GSBRNA2T00071939001"/>
</dbReference>
<gene>
    <name evidence="3" type="primary">BnaCnng09900D</name>
    <name evidence="2" type="ORF">DARMORV10_C02P34640.1</name>
    <name evidence="3" type="ORF">GSBRNA2T00071939001</name>
</gene>
<evidence type="ECO:0000313" key="2">
    <source>
        <dbReference type="EMBL" id="CAF1913322.1"/>
    </source>
</evidence>
<reference evidence="3 4" key="1">
    <citation type="journal article" date="2014" name="Science">
        <title>Plant genetics. Early allopolyploid evolution in the post-Neolithic Brassica napus oilseed genome.</title>
        <authorList>
            <person name="Chalhoub B."/>
            <person name="Denoeud F."/>
            <person name="Liu S."/>
            <person name="Parkin I.A."/>
            <person name="Tang H."/>
            <person name="Wang X."/>
            <person name="Chiquet J."/>
            <person name="Belcram H."/>
            <person name="Tong C."/>
            <person name="Samans B."/>
            <person name="Correa M."/>
            <person name="Da Silva C."/>
            <person name="Just J."/>
            <person name="Falentin C."/>
            <person name="Koh C.S."/>
            <person name="Le Clainche I."/>
            <person name="Bernard M."/>
            <person name="Bento P."/>
            <person name="Noel B."/>
            <person name="Labadie K."/>
            <person name="Alberti A."/>
            <person name="Charles M."/>
            <person name="Arnaud D."/>
            <person name="Guo H."/>
            <person name="Daviaud C."/>
            <person name="Alamery S."/>
            <person name="Jabbari K."/>
            <person name="Zhao M."/>
            <person name="Edger P.P."/>
            <person name="Chelaifa H."/>
            <person name="Tack D."/>
            <person name="Lassalle G."/>
            <person name="Mestiri I."/>
            <person name="Schnel N."/>
            <person name="Le Paslier M.C."/>
            <person name="Fan G."/>
            <person name="Renault V."/>
            <person name="Bayer P.E."/>
            <person name="Golicz A.A."/>
            <person name="Manoli S."/>
            <person name="Lee T.H."/>
            <person name="Thi V.H."/>
            <person name="Chalabi S."/>
            <person name="Hu Q."/>
            <person name="Fan C."/>
            <person name="Tollenaere R."/>
            <person name="Lu Y."/>
            <person name="Battail C."/>
            <person name="Shen J."/>
            <person name="Sidebottom C.H."/>
            <person name="Wang X."/>
            <person name="Canaguier A."/>
            <person name="Chauveau A."/>
            <person name="Berard A."/>
            <person name="Deniot G."/>
            <person name="Guan M."/>
            <person name="Liu Z."/>
            <person name="Sun F."/>
            <person name="Lim Y.P."/>
            <person name="Lyons E."/>
            <person name="Town C.D."/>
            <person name="Bancroft I."/>
            <person name="Wang X."/>
            <person name="Meng J."/>
            <person name="Ma J."/>
            <person name="Pires J.C."/>
            <person name="King G.J."/>
            <person name="Brunel D."/>
            <person name="Delourme R."/>
            <person name="Renard M."/>
            <person name="Aury J.M."/>
            <person name="Adams K.L."/>
            <person name="Batley J."/>
            <person name="Snowdon R.J."/>
            <person name="Tost J."/>
            <person name="Edwards D."/>
            <person name="Zhou Y."/>
            <person name="Hua W."/>
            <person name="Sharpe A.G."/>
            <person name="Paterson A.H."/>
            <person name="Guan C."/>
            <person name="Wincker P."/>
        </authorList>
    </citation>
    <scope>NUCLEOTIDE SEQUENCE [LARGE SCALE GENOMIC DNA]</scope>
    <source>
        <strain evidence="4">cv. Darmor-bzh</strain>
    </source>
</reference>
<accession>A0A078HU60</accession>